<dbReference type="KEGG" id="bann:JFN94_09010"/>
<dbReference type="Proteomes" id="UP000596205">
    <property type="component" value="Chromosome 1"/>
</dbReference>
<gene>
    <name evidence="1" type="ORF">JFN94_09010</name>
</gene>
<evidence type="ECO:0000313" key="2">
    <source>
        <dbReference type="Proteomes" id="UP000596205"/>
    </source>
</evidence>
<evidence type="ECO:0000313" key="1">
    <source>
        <dbReference type="EMBL" id="QQK01261.1"/>
    </source>
</evidence>
<accession>A0A7T7AG09</accession>
<dbReference type="AlphaFoldDB" id="A0A7T7AG09"/>
<dbReference type="EMBL" id="CP066769">
    <property type="protein sequence ID" value="QQK01261.1"/>
    <property type="molecule type" value="Genomic_DNA"/>
</dbReference>
<sequence>MSVNREILLARGVPAASRAVMLWRGVSRFCRSAVFLSLSFSPCEARRQTTEHFCTEIIGAKQAGQGFRQNIKHIDRLDFAIIHSIAHATPHYRANIEIKRLRDAIKRAQSVDQSASQIAAAMRPVTRSRRYE</sequence>
<proteinExistence type="predicted"/>
<dbReference type="RefSeq" id="WP_124828576.1">
    <property type="nucleotide sequence ID" value="NZ_CADEPR010000019.1"/>
</dbReference>
<name>A0A7T7AG09_9BURK</name>
<reference evidence="1 2" key="1">
    <citation type="submission" date="2020-12" db="EMBL/GenBank/DDBJ databases">
        <title>Complete genome sequence of Burkholderia anthina BJQ0011.</title>
        <authorList>
            <person name="Xu Y."/>
        </authorList>
    </citation>
    <scope>NUCLEOTIDE SEQUENCE [LARGE SCALE GENOMIC DNA]</scope>
    <source>
        <strain evidence="1 2">BJQ0011</strain>
    </source>
</reference>
<organism evidence="1 2">
    <name type="scientific">Burkholderia anthina</name>
    <dbReference type="NCBI Taxonomy" id="179879"/>
    <lineage>
        <taxon>Bacteria</taxon>
        <taxon>Pseudomonadati</taxon>
        <taxon>Pseudomonadota</taxon>
        <taxon>Betaproteobacteria</taxon>
        <taxon>Burkholderiales</taxon>
        <taxon>Burkholderiaceae</taxon>
        <taxon>Burkholderia</taxon>
        <taxon>Burkholderia cepacia complex</taxon>
    </lineage>
</organism>
<protein>
    <submittedName>
        <fullName evidence="1">Uncharacterized protein</fullName>
    </submittedName>
</protein>